<dbReference type="AlphaFoldDB" id="A0A377J6C2"/>
<protein>
    <submittedName>
        <fullName evidence="1">Uncharacterized protein</fullName>
    </submittedName>
</protein>
<evidence type="ECO:0000313" key="1">
    <source>
        <dbReference type="EMBL" id="STO98042.1"/>
    </source>
</evidence>
<reference evidence="1 2" key="1">
    <citation type="submission" date="2018-06" db="EMBL/GenBank/DDBJ databases">
        <authorList>
            <consortium name="Pathogen Informatics"/>
            <person name="Doyle S."/>
        </authorList>
    </citation>
    <scope>NUCLEOTIDE SEQUENCE [LARGE SCALE GENOMIC DNA]</scope>
    <source>
        <strain evidence="1 2">NCTC12410</strain>
    </source>
</reference>
<dbReference type="EMBL" id="UGHV01000001">
    <property type="protein sequence ID" value="STO98042.1"/>
    <property type="molecule type" value="Genomic_DNA"/>
</dbReference>
<sequence length="75" mass="8676">MSQNPSEDVFERELDERLQRLQECQGTRGLLPDPSDPHRQGCFGCDEMQQCEIRDSYIKAVYKSMSKGLAVDFDF</sequence>
<dbReference type="Proteomes" id="UP000254841">
    <property type="component" value="Unassembled WGS sequence"/>
</dbReference>
<accession>A0A377J6C2</accession>
<name>A0A377J6C2_9HELI</name>
<proteinExistence type="predicted"/>
<organism evidence="1 2">
    <name type="scientific">Helicobacter canis</name>
    <dbReference type="NCBI Taxonomy" id="29419"/>
    <lineage>
        <taxon>Bacteria</taxon>
        <taxon>Pseudomonadati</taxon>
        <taxon>Campylobacterota</taxon>
        <taxon>Epsilonproteobacteria</taxon>
        <taxon>Campylobacterales</taxon>
        <taxon>Helicobacteraceae</taxon>
        <taxon>Helicobacter</taxon>
    </lineage>
</organism>
<evidence type="ECO:0000313" key="2">
    <source>
        <dbReference type="Proteomes" id="UP000254841"/>
    </source>
</evidence>
<gene>
    <name evidence="1" type="ORF">NCTC12410_01891</name>
</gene>